<accession>A0A932FU86</accession>
<evidence type="ECO:0000313" key="10">
    <source>
        <dbReference type="EMBL" id="MBI2875325.1"/>
    </source>
</evidence>
<comment type="similarity">
    <text evidence="2">Belongs to the phosphohexose mutase family.</text>
</comment>
<dbReference type="AlphaFoldDB" id="A0A932FU86"/>
<feature type="domain" description="Alpha-D-phosphohexomutase alpha/beta/alpha" evidence="7">
    <location>
        <begin position="69"/>
        <end position="205"/>
    </location>
</feature>
<dbReference type="InterPro" id="IPR005845">
    <property type="entry name" value="A-D-PHexomutase_a/b/a-II"/>
</dbReference>
<evidence type="ECO:0000256" key="6">
    <source>
        <dbReference type="ARBA" id="ARBA00023235"/>
    </source>
</evidence>
<dbReference type="Pfam" id="PF02878">
    <property type="entry name" value="PGM_PMM_I"/>
    <property type="match status" value="1"/>
</dbReference>
<dbReference type="EMBL" id="JACPRF010000014">
    <property type="protein sequence ID" value="MBI2875325.1"/>
    <property type="molecule type" value="Genomic_DNA"/>
</dbReference>
<keyword evidence="5" id="KW-0460">Magnesium</keyword>
<dbReference type="CDD" id="cd05799">
    <property type="entry name" value="PGM2"/>
    <property type="match status" value="1"/>
</dbReference>
<dbReference type="InterPro" id="IPR016055">
    <property type="entry name" value="A-D-PHexomutase_a/b/a-I/II/III"/>
</dbReference>
<dbReference type="InterPro" id="IPR016066">
    <property type="entry name" value="A-D-PHexomutase_CS"/>
</dbReference>
<dbReference type="InterPro" id="IPR005844">
    <property type="entry name" value="A-D-PHexomutase_a/b/a-I"/>
</dbReference>
<feature type="domain" description="Alpha-D-phosphohexomutase alpha/beta/alpha" evidence="9">
    <location>
        <begin position="348"/>
        <end position="472"/>
    </location>
</feature>
<dbReference type="GO" id="GO:0005975">
    <property type="term" value="P:carbohydrate metabolic process"/>
    <property type="evidence" value="ECO:0007669"/>
    <property type="project" value="InterPro"/>
</dbReference>
<dbReference type="SUPFAM" id="SSF53738">
    <property type="entry name" value="Phosphoglucomutase, first 3 domains"/>
    <property type="match status" value="3"/>
</dbReference>
<name>A0A932FU86_UNCTE</name>
<evidence type="ECO:0000256" key="4">
    <source>
        <dbReference type="ARBA" id="ARBA00022723"/>
    </source>
</evidence>
<dbReference type="Pfam" id="PF02879">
    <property type="entry name" value="PGM_PMM_II"/>
    <property type="match status" value="1"/>
</dbReference>
<dbReference type="PANTHER" id="PTHR45745:SF1">
    <property type="entry name" value="PHOSPHOGLUCOMUTASE 2B-RELATED"/>
    <property type="match status" value="1"/>
</dbReference>
<dbReference type="InterPro" id="IPR005846">
    <property type="entry name" value="A-D-PHexomutase_a/b/a-III"/>
</dbReference>
<evidence type="ECO:0000256" key="5">
    <source>
        <dbReference type="ARBA" id="ARBA00022842"/>
    </source>
</evidence>
<dbReference type="SUPFAM" id="SSF55957">
    <property type="entry name" value="Phosphoglucomutase, C-terminal domain"/>
    <property type="match status" value="1"/>
</dbReference>
<dbReference type="Pfam" id="PF02880">
    <property type="entry name" value="PGM_PMM_III"/>
    <property type="match status" value="1"/>
</dbReference>
<dbReference type="Gene3D" id="3.40.120.10">
    <property type="entry name" value="Alpha-D-Glucose-1,6-Bisphosphate, subunit A, domain 3"/>
    <property type="match status" value="3"/>
</dbReference>
<dbReference type="InterPro" id="IPR036900">
    <property type="entry name" value="A-D-PHexomutase_C_sf"/>
</dbReference>
<evidence type="ECO:0000256" key="2">
    <source>
        <dbReference type="ARBA" id="ARBA00010231"/>
    </source>
</evidence>
<dbReference type="PANTHER" id="PTHR45745">
    <property type="entry name" value="PHOSPHOMANNOMUTASE 45A"/>
    <property type="match status" value="1"/>
</dbReference>
<gene>
    <name evidence="10" type="ORF">HYY20_00400</name>
</gene>
<dbReference type="GO" id="GO:0006166">
    <property type="term" value="P:purine ribonucleoside salvage"/>
    <property type="evidence" value="ECO:0007669"/>
    <property type="project" value="TreeGrafter"/>
</dbReference>
<comment type="cofactor">
    <cofactor evidence="1">
        <name>Mg(2+)</name>
        <dbReference type="ChEBI" id="CHEBI:18420"/>
    </cofactor>
</comment>
<evidence type="ECO:0000313" key="11">
    <source>
        <dbReference type="Proteomes" id="UP000769766"/>
    </source>
</evidence>
<comment type="caution">
    <text evidence="10">The sequence shown here is derived from an EMBL/GenBank/DDBJ whole genome shotgun (WGS) entry which is preliminary data.</text>
</comment>
<sequence length="613" mass="67742">MDRDMGHEESLKRIQVALDQGGLTPEAFQNLKRWLIEPDFAPYQDELHQWIAQGKFDQLQDCFYTTIPFGTGGRRGPMGIGPNRINFRTIGESAQGVAQYLRALKGSDASLQAVIAYDTRHYSPEFATATAEILAASGFTVYLFEGFRATPELSLAVRELQADVGIVISASHNPPSDNGFKVFWADGEQILPPHDEQIIEEVNRVGEIRRLDWEEAQRQGLGRSIGREIDEKYWAAVCQESVWATERGLRIVYTPLHGTGMTSVWPVLQRMGYGNLHLVSEQAEPQGDFPHVKDHAPNPENPAAMEQAIALARDLQADLVLATDPDADRLGVAVPASLGGDRWVPLTGNQIGSLLCYFILKGLTAAGRIPRDGVVVKTLVTTELMADIAARYGVRVQGDLLVGFKYIAEVIGSLERPEQFIFGTEESHGFLKGSYARDKDGAVAALLMAELTEYLKQEGYTPVQFLDEIYREYGYYQESQVSFVRKGFEGQRQIARIMERLRTAPPTEIAGLKAVELRDYLQGEVRDPASGQRLRPIERPRGDLIVLTLSQDGRTRLAARPSGTEPKIKFYISAYASIPEGAGKEELAETKGKTDALASAIAAEIFQLGKEGA</sequence>
<feature type="domain" description="Alpha-D-phosphohexomutase alpha/beta/alpha" evidence="8">
    <location>
        <begin position="243"/>
        <end position="333"/>
    </location>
</feature>
<reference evidence="10" key="1">
    <citation type="submission" date="2020-07" db="EMBL/GenBank/DDBJ databases">
        <title>Huge and variable diversity of episymbiotic CPR bacteria and DPANN archaea in groundwater ecosystems.</title>
        <authorList>
            <person name="He C.Y."/>
            <person name="Keren R."/>
            <person name="Whittaker M."/>
            <person name="Farag I.F."/>
            <person name="Doudna J."/>
            <person name="Cate J.H.D."/>
            <person name="Banfield J.F."/>
        </authorList>
    </citation>
    <scope>NUCLEOTIDE SEQUENCE</scope>
    <source>
        <strain evidence="10">NC_groundwater_672_Ag_B-0.1um_62_36</strain>
    </source>
</reference>
<proteinExistence type="inferred from homology"/>
<dbReference type="Gene3D" id="3.30.310.50">
    <property type="entry name" value="Alpha-D-phosphohexomutase, C-terminal domain"/>
    <property type="match status" value="1"/>
</dbReference>
<keyword evidence="4" id="KW-0479">Metal-binding</keyword>
<dbReference type="Proteomes" id="UP000769766">
    <property type="component" value="Unassembled WGS sequence"/>
</dbReference>
<protein>
    <submittedName>
        <fullName evidence="10">Phospho-sugar mutase</fullName>
    </submittedName>
</protein>
<dbReference type="PROSITE" id="PS00710">
    <property type="entry name" value="PGM_PMM"/>
    <property type="match status" value="1"/>
</dbReference>
<evidence type="ECO:0000259" key="8">
    <source>
        <dbReference type="Pfam" id="PF02879"/>
    </source>
</evidence>
<evidence type="ECO:0000256" key="3">
    <source>
        <dbReference type="ARBA" id="ARBA00022553"/>
    </source>
</evidence>
<evidence type="ECO:0000256" key="1">
    <source>
        <dbReference type="ARBA" id="ARBA00001946"/>
    </source>
</evidence>
<dbReference type="GO" id="GO:0000287">
    <property type="term" value="F:magnesium ion binding"/>
    <property type="evidence" value="ECO:0007669"/>
    <property type="project" value="InterPro"/>
</dbReference>
<dbReference type="GO" id="GO:0008973">
    <property type="term" value="F:phosphopentomutase activity"/>
    <property type="evidence" value="ECO:0007669"/>
    <property type="project" value="TreeGrafter"/>
</dbReference>
<keyword evidence="3" id="KW-0597">Phosphoprotein</keyword>
<keyword evidence="6" id="KW-0413">Isomerase</keyword>
<evidence type="ECO:0000259" key="7">
    <source>
        <dbReference type="Pfam" id="PF02878"/>
    </source>
</evidence>
<evidence type="ECO:0000259" key="9">
    <source>
        <dbReference type="Pfam" id="PF02880"/>
    </source>
</evidence>
<organism evidence="10 11">
    <name type="scientific">Tectimicrobiota bacterium</name>
    <dbReference type="NCBI Taxonomy" id="2528274"/>
    <lineage>
        <taxon>Bacteria</taxon>
        <taxon>Pseudomonadati</taxon>
        <taxon>Nitrospinota/Tectimicrobiota group</taxon>
        <taxon>Candidatus Tectimicrobiota</taxon>
    </lineage>
</organism>